<dbReference type="Proteomes" id="UP001152622">
    <property type="component" value="Chromosome 5"/>
</dbReference>
<proteinExistence type="predicted"/>
<dbReference type="EMBL" id="JAINUF010000005">
    <property type="protein sequence ID" value="KAJ8360985.1"/>
    <property type="molecule type" value="Genomic_DNA"/>
</dbReference>
<dbReference type="SUPFAM" id="SSF50630">
    <property type="entry name" value="Acid proteases"/>
    <property type="match status" value="1"/>
</dbReference>
<dbReference type="Gene3D" id="2.40.70.10">
    <property type="entry name" value="Acid Proteases"/>
    <property type="match status" value="1"/>
</dbReference>
<organism evidence="1 2">
    <name type="scientific">Synaphobranchus kaupii</name>
    <name type="common">Kaup's arrowtooth eel</name>
    <dbReference type="NCBI Taxonomy" id="118154"/>
    <lineage>
        <taxon>Eukaryota</taxon>
        <taxon>Metazoa</taxon>
        <taxon>Chordata</taxon>
        <taxon>Craniata</taxon>
        <taxon>Vertebrata</taxon>
        <taxon>Euteleostomi</taxon>
        <taxon>Actinopterygii</taxon>
        <taxon>Neopterygii</taxon>
        <taxon>Teleostei</taxon>
        <taxon>Anguilliformes</taxon>
        <taxon>Synaphobranchidae</taxon>
        <taxon>Synaphobranchus</taxon>
    </lineage>
</organism>
<comment type="caution">
    <text evidence="1">The sequence shown here is derived from an EMBL/GenBank/DDBJ whole genome shotgun (WGS) entry which is preliminary data.</text>
</comment>
<protein>
    <submittedName>
        <fullName evidence="1">Uncharacterized protein</fullName>
    </submittedName>
</protein>
<sequence length="243" mass="26599">MTSAAEVLRFISVWQADRSPGSNYPPLSGFPGISTTSVEAPKSSQPGEHRQEPKGVFGSCFTLDILIDGVKTRCLLDTGPEVTTMSETHFKRQFGGTRLSSAKWVKLTAVNRLDIPVVGCLYAGMECLGMKLPRKCVFVLRDDVACNEEKSVVPGILGMNVLSGLRSLFSGLDDVQMMNLHKQPARNVNLHHVFTEMEREEQYCGPAGKIGYVKVVGRRAIVIPLCSETVIEGRCRVPPKTSS</sequence>
<evidence type="ECO:0000313" key="1">
    <source>
        <dbReference type="EMBL" id="KAJ8360985.1"/>
    </source>
</evidence>
<keyword evidence="2" id="KW-1185">Reference proteome</keyword>
<reference evidence="1" key="1">
    <citation type="journal article" date="2023" name="Science">
        <title>Genome structures resolve the early diversification of teleost fishes.</title>
        <authorList>
            <person name="Parey E."/>
            <person name="Louis A."/>
            <person name="Montfort J."/>
            <person name="Bouchez O."/>
            <person name="Roques C."/>
            <person name="Iampietro C."/>
            <person name="Lluch J."/>
            <person name="Castinel A."/>
            <person name="Donnadieu C."/>
            <person name="Desvignes T."/>
            <person name="Floi Bucao C."/>
            <person name="Jouanno E."/>
            <person name="Wen M."/>
            <person name="Mejri S."/>
            <person name="Dirks R."/>
            <person name="Jansen H."/>
            <person name="Henkel C."/>
            <person name="Chen W.J."/>
            <person name="Zahm M."/>
            <person name="Cabau C."/>
            <person name="Klopp C."/>
            <person name="Thompson A.W."/>
            <person name="Robinson-Rechavi M."/>
            <person name="Braasch I."/>
            <person name="Lecointre G."/>
            <person name="Bobe J."/>
            <person name="Postlethwait J.H."/>
            <person name="Berthelot C."/>
            <person name="Roest Crollius H."/>
            <person name="Guiguen Y."/>
        </authorList>
    </citation>
    <scope>NUCLEOTIDE SEQUENCE</scope>
    <source>
        <strain evidence="1">WJC10195</strain>
    </source>
</reference>
<name>A0A9Q1FL73_SYNKA</name>
<dbReference type="InterPro" id="IPR021109">
    <property type="entry name" value="Peptidase_aspartic_dom_sf"/>
</dbReference>
<dbReference type="AlphaFoldDB" id="A0A9Q1FL73"/>
<gene>
    <name evidence="1" type="ORF">SKAU_G00175100</name>
</gene>
<dbReference type="OrthoDB" id="6262013at2759"/>
<evidence type="ECO:0000313" key="2">
    <source>
        <dbReference type="Proteomes" id="UP001152622"/>
    </source>
</evidence>
<accession>A0A9Q1FL73</accession>